<comment type="caution">
    <text evidence="1">The sequence shown here is derived from an EMBL/GenBank/DDBJ whole genome shotgun (WGS) entry which is preliminary data.</text>
</comment>
<reference evidence="1" key="1">
    <citation type="submission" date="2016-09" db="EMBL/GenBank/DDBJ databases">
        <authorList>
            <person name="Hebert L."/>
            <person name="Moumen B."/>
        </authorList>
    </citation>
    <scope>NUCLEOTIDE SEQUENCE [LARGE SCALE GENOMIC DNA]</scope>
    <source>
        <strain evidence="1">OVI</strain>
    </source>
</reference>
<gene>
    <name evidence="1" type="ORF">TEOVI_000513600</name>
</gene>
<protein>
    <submittedName>
        <fullName evidence="1">Uncharacterized protein</fullName>
    </submittedName>
</protein>
<evidence type="ECO:0000313" key="1">
    <source>
        <dbReference type="EMBL" id="SCU65785.1"/>
    </source>
</evidence>
<dbReference type="EMBL" id="CZPT02000406">
    <property type="protein sequence ID" value="SCU65785.1"/>
    <property type="molecule type" value="Genomic_DNA"/>
</dbReference>
<sequence length="122" mass="13565">MNEPDAMKLCNLSKVLPNIPYARHSAGFGVSRSASSSAPFTSRSQTNIKVVGLYCSRAPTEEKVVAQVKEEDGRGTGSSSRRNIYVRVQIDKMTIEMLPLDVMRRKYPQVLIDYLLATAAWV</sequence>
<proteinExistence type="predicted"/>
<dbReference type="RefSeq" id="XP_067077330.1">
    <property type="nucleotide sequence ID" value="XM_067221229.1"/>
</dbReference>
<organism evidence="1 2">
    <name type="scientific">Trypanosoma equiperdum</name>
    <dbReference type="NCBI Taxonomy" id="5694"/>
    <lineage>
        <taxon>Eukaryota</taxon>
        <taxon>Discoba</taxon>
        <taxon>Euglenozoa</taxon>
        <taxon>Kinetoplastea</taxon>
        <taxon>Metakinetoplastina</taxon>
        <taxon>Trypanosomatida</taxon>
        <taxon>Trypanosomatidae</taxon>
        <taxon>Trypanosoma</taxon>
    </lineage>
</organism>
<dbReference type="AlphaFoldDB" id="A0A1G4I2C6"/>
<evidence type="ECO:0000313" key="2">
    <source>
        <dbReference type="Proteomes" id="UP000195570"/>
    </source>
</evidence>
<dbReference type="Proteomes" id="UP000195570">
    <property type="component" value="Unassembled WGS sequence"/>
</dbReference>
<dbReference type="VEuPathDB" id="TriTrypDB:TEOVI_000513600"/>
<name>A0A1G4I2C6_TRYEQ</name>
<accession>A0A1G4I2C6</accession>
<keyword evidence="2" id="KW-1185">Reference proteome</keyword>
<dbReference type="GeneID" id="92379076"/>